<evidence type="ECO:0000313" key="1">
    <source>
        <dbReference type="EnsemblMetazoa" id="ADIR014065-PA"/>
    </source>
</evidence>
<sequence>MSVRLFRATKNNCLPNVSISNAFHRFRGFYPQ</sequence>
<dbReference type="EnsemblMetazoa" id="ADIR014065-RA">
    <property type="protein sequence ID" value="ADIR014065-PA"/>
    <property type="gene ID" value="ADIR014065"/>
</dbReference>
<keyword evidence="2" id="KW-1185">Reference proteome</keyword>
<evidence type="ECO:0000313" key="2">
    <source>
        <dbReference type="Proteomes" id="UP000075884"/>
    </source>
</evidence>
<dbReference type="Proteomes" id="UP000075884">
    <property type="component" value="Unassembled WGS sequence"/>
</dbReference>
<dbReference type="AlphaFoldDB" id="A0A182NVX3"/>
<protein>
    <submittedName>
        <fullName evidence="1">Uncharacterized protein</fullName>
    </submittedName>
</protein>
<accession>A0A182NVX3</accession>
<dbReference type="VEuPathDB" id="VectorBase:ADIR014065"/>
<proteinExistence type="predicted"/>
<name>A0A182NVX3_9DIPT</name>
<reference evidence="2" key="1">
    <citation type="submission" date="2013-03" db="EMBL/GenBank/DDBJ databases">
        <title>The Genome Sequence of Anopheles dirus WRAIR2.</title>
        <authorList>
            <consortium name="The Broad Institute Genomics Platform"/>
            <person name="Neafsey D.E."/>
            <person name="Walton C."/>
            <person name="Walker B."/>
            <person name="Young S.K."/>
            <person name="Zeng Q."/>
            <person name="Gargeya S."/>
            <person name="Fitzgerald M."/>
            <person name="Haas B."/>
            <person name="Abouelleil A."/>
            <person name="Allen A.W."/>
            <person name="Alvarado L."/>
            <person name="Arachchi H.M."/>
            <person name="Berlin A.M."/>
            <person name="Chapman S.B."/>
            <person name="Gainer-Dewar J."/>
            <person name="Goldberg J."/>
            <person name="Griggs A."/>
            <person name="Gujja S."/>
            <person name="Hansen M."/>
            <person name="Howarth C."/>
            <person name="Imamovic A."/>
            <person name="Ireland A."/>
            <person name="Larimer J."/>
            <person name="McCowan C."/>
            <person name="Murphy C."/>
            <person name="Pearson M."/>
            <person name="Poon T.W."/>
            <person name="Priest M."/>
            <person name="Roberts A."/>
            <person name="Saif S."/>
            <person name="Shea T."/>
            <person name="Sisk P."/>
            <person name="Sykes S."/>
            <person name="Wortman J."/>
            <person name="Nusbaum C."/>
            <person name="Birren B."/>
        </authorList>
    </citation>
    <scope>NUCLEOTIDE SEQUENCE [LARGE SCALE GENOMIC DNA]</scope>
    <source>
        <strain evidence="2">WRAIR2</strain>
    </source>
</reference>
<reference evidence="1" key="2">
    <citation type="submission" date="2020-05" db="UniProtKB">
        <authorList>
            <consortium name="EnsemblMetazoa"/>
        </authorList>
    </citation>
    <scope>IDENTIFICATION</scope>
    <source>
        <strain evidence="1">WRAIR2</strain>
    </source>
</reference>
<organism evidence="1 2">
    <name type="scientific">Anopheles dirus</name>
    <dbReference type="NCBI Taxonomy" id="7168"/>
    <lineage>
        <taxon>Eukaryota</taxon>
        <taxon>Metazoa</taxon>
        <taxon>Ecdysozoa</taxon>
        <taxon>Arthropoda</taxon>
        <taxon>Hexapoda</taxon>
        <taxon>Insecta</taxon>
        <taxon>Pterygota</taxon>
        <taxon>Neoptera</taxon>
        <taxon>Endopterygota</taxon>
        <taxon>Diptera</taxon>
        <taxon>Nematocera</taxon>
        <taxon>Culicoidea</taxon>
        <taxon>Culicidae</taxon>
        <taxon>Anophelinae</taxon>
        <taxon>Anopheles</taxon>
    </lineage>
</organism>